<dbReference type="RefSeq" id="WP_389222452.1">
    <property type="nucleotide sequence ID" value="NZ_JBIACJ010000012.1"/>
</dbReference>
<protein>
    <submittedName>
        <fullName evidence="1">Uncharacterized protein</fullName>
    </submittedName>
</protein>
<proteinExistence type="predicted"/>
<dbReference type="Proteomes" id="UP001601058">
    <property type="component" value="Unassembled WGS sequence"/>
</dbReference>
<sequence length="100" mass="11863">MKENIYFVSIVIKRLDFSYEIETQFKGLSGHITHDVYVLPKGKRLLLEEFEEKVVRDLYNSFLCTMFDGQERYLENINENIIDNWFGSDGIPKMVMTTEQ</sequence>
<accession>A0ABW6K5V9</accession>
<name>A0ABW6K5V9_9BACI</name>
<keyword evidence="2" id="KW-1185">Reference proteome</keyword>
<organism evidence="1 2">
    <name type="scientific">Cytobacillus mangrovibacter</name>
    <dbReference type="NCBI Taxonomy" id="3299024"/>
    <lineage>
        <taxon>Bacteria</taxon>
        <taxon>Bacillati</taxon>
        <taxon>Bacillota</taxon>
        <taxon>Bacilli</taxon>
        <taxon>Bacillales</taxon>
        <taxon>Bacillaceae</taxon>
        <taxon>Cytobacillus</taxon>
    </lineage>
</organism>
<comment type="caution">
    <text evidence="1">The sequence shown here is derived from an EMBL/GenBank/DDBJ whole genome shotgun (WGS) entry which is preliminary data.</text>
</comment>
<dbReference type="EMBL" id="JBIACJ010000012">
    <property type="protein sequence ID" value="MFE8698243.1"/>
    <property type="molecule type" value="Genomic_DNA"/>
</dbReference>
<reference evidence="1 2" key="1">
    <citation type="submission" date="2024-08" db="EMBL/GenBank/DDBJ databases">
        <title>Two novel Cytobacillus novel species.</title>
        <authorList>
            <person name="Liu G."/>
        </authorList>
    </citation>
    <scope>NUCLEOTIDE SEQUENCE [LARGE SCALE GENOMIC DNA]</scope>
    <source>
        <strain evidence="1 2">FJAT-53684</strain>
    </source>
</reference>
<evidence type="ECO:0000313" key="1">
    <source>
        <dbReference type="EMBL" id="MFE8698243.1"/>
    </source>
</evidence>
<evidence type="ECO:0000313" key="2">
    <source>
        <dbReference type="Proteomes" id="UP001601058"/>
    </source>
</evidence>
<gene>
    <name evidence="1" type="ORF">ACFYKT_18125</name>
</gene>